<accession>A0A916TDU8</accession>
<sequence length="350" mass="36679">MAANSSEPKKNLKIRYFGLMGAVVLGIAGWSGAWAYGRTVLAGELEAQIGHLADGGLHIQCADQAISGFPFRYEVRCSRLSAATPLGATAELGTVQAVALVYNPRHIIFESMGPADLRSPLTGESLTGQWQLARSSVKFSDNSVDQIDAIIEGPELALASPARELSVKAEKLGLHTRIVETSPGDAEIFLSADAVTSGESPEGLPPAGFRLHLRIPDGAGLMAGQPFVDLLRNADGGLPVELVLASLDAEPSRLEISGALILQPDGHLSGTLTVKVREIEALARYAGLFLPPDSALPRTLDSIARSLAQAARASDPDVGEVELPVVISNGSVRAGFLPLGQIPPVFPAGY</sequence>
<keyword evidence="1" id="KW-0812">Transmembrane</keyword>
<dbReference type="OrthoDB" id="7169664at2"/>
<reference evidence="2" key="2">
    <citation type="submission" date="2020-09" db="EMBL/GenBank/DDBJ databases">
        <authorList>
            <person name="Sun Q."/>
            <person name="Zhou Y."/>
        </authorList>
    </citation>
    <scope>NUCLEOTIDE SEQUENCE</scope>
    <source>
        <strain evidence="2">CGMCC 1.12426</strain>
    </source>
</reference>
<evidence type="ECO:0008006" key="4">
    <source>
        <dbReference type="Google" id="ProtNLM"/>
    </source>
</evidence>
<comment type="caution">
    <text evidence="2">The sequence shown here is derived from an EMBL/GenBank/DDBJ whole genome shotgun (WGS) entry which is preliminary data.</text>
</comment>
<dbReference type="InterPro" id="IPR018666">
    <property type="entry name" value="DUF2125"/>
</dbReference>
<reference evidence="2" key="1">
    <citation type="journal article" date="2014" name="Int. J. Syst. Evol. Microbiol.">
        <title>Complete genome sequence of Corynebacterium casei LMG S-19264T (=DSM 44701T), isolated from a smear-ripened cheese.</title>
        <authorList>
            <consortium name="US DOE Joint Genome Institute (JGI-PGF)"/>
            <person name="Walter F."/>
            <person name="Albersmeier A."/>
            <person name="Kalinowski J."/>
            <person name="Ruckert C."/>
        </authorList>
    </citation>
    <scope>NUCLEOTIDE SEQUENCE</scope>
    <source>
        <strain evidence="2">CGMCC 1.12426</strain>
    </source>
</reference>
<gene>
    <name evidence="2" type="ORF">GCM10011316_09650</name>
</gene>
<protein>
    <recommendedName>
        <fullName evidence="4">DUF2125 domain-containing protein</fullName>
    </recommendedName>
</protein>
<feature type="transmembrane region" description="Helical" evidence="1">
    <location>
        <begin position="16"/>
        <end position="36"/>
    </location>
</feature>
<keyword evidence="1" id="KW-1133">Transmembrane helix</keyword>
<keyword evidence="1" id="KW-0472">Membrane</keyword>
<name>A0A916TDU8_9HYPH</name>
<dbReference type="Pfam" id="PF09898">
    <property type="entry name" value="DUF2125"/>
    <property type="match status" value="1"/>
</dbReference>
<keyword evidence="3" id="KW-1185">Reference proteome</keyword>
<dbReference type="Proteomes" id="UP000605148">
    <property type="component" value="Unassembled WGS sequence"/>
</dbReference>
<evidence type="ECO:0000313" key="3">
    <source>
        <dbReference type="Proteomes" id="UP000605148"/>
    </source>
</evidence>
<dbReference type="EMBL" id="BMFA01000002">
    <property type="protein sequence ID" value="GGB39708.1"/>
    <property type="molecule type" value="Genomic_DNA"/>
</dbReference>
<organism evidence="2 3">
    <name type="scientific">Roseibium aquae</name>
    <dbReference type="NCBI Taxonomy" id="1323746"/>
    <lineage>
        <taxon>Bacteria</taxon>
        <taxon>Pseudomonadati</taxon>
        <taxon>Pseudomonadota</taxon>
        <taxon>Alphaproteobacteria</taxon>
        <taxon>Hyphomicrobiales</taxon>
        <taxon>Stappiaceae</taxon>
        <taxon>Roseibium</taxon>
    </lineage>
</organism>
<proteinExistence type="predicted"/>
<dbReference type="RefSeq" id="WP_150494965.1">
    <property type="nucleotide sequence ID" value="NZ_BMFA01000002.1"/>
</dbReference>
<dbReference type="AlphaFoldDB" id="A0A916TDU8"/>
<evidence type="ECO:0000313" key="2">
    <source>
        <dbReference type="EMBL" id="GGB39708.1"/>
    </source>
</evidence>
<evidence type="ECO:0000256" key="1">
    <source>
        <dbReference type="SAM" id="Phobius"/>
    </source>
</evidence>